<evidence type="ECO:0000256" key="1">
    <source>
        <dbReference type="SAM" id="SignalP"/>
    </source>
</evidence>
<dbReference type="EMBL" id="CP031226">
    <property type="protein sequence ID" value="AXH60064.1"/>
    <property type="molecule type" value="Genomic_DNA"/>
</dbReference>
<keyword evidence="1" id="KW-0732">Signal</keyword>
<dbReference type="RefSeq" id="WP_005742859.1">
    <property type="nucleotide sequence ID" value="NZ_CP031226.1"/>
</dbReference>
<geneLocation type="plasmid" evidence="3">
    <name>pmppla107</name>
</geneLocation>
<feature type="signal peptide" evidence="1">
    <location>
        <begin position="1"/>
        <end position="20"/>
    </location>
</feature>
<accession>A0AAD0PWI3</accession>
<evidence type="ECO:0000313" key="2">
    <source>
        <dbReference type="EMBL" id="AXH60064.1"/>
    </source>
</evidence>
<sequence length="470" mass="50151">MRLQALVASAALTFAIAAQAAPLIEGNTLISNEVISRNLGYAKPKNAEEAAKIIVGLYDQYGYVGAKASIEGDKIRIIEPGATITGDYDNAWLNEQGGVIEVGTIQNSMMMSDVANRFEVLDVTVGNLKPDGTVDVEVKRNKSSKPYEASINYSTYGQETSGRDVITLAGATHVGGGVRVDASITESAADLRSESKGGEYRSATISARKATPYGEVYGSYSNTHSEMGGKEASYYDYLLAGDTQRATLGHRVVVGGNTTLQNSLVWTKRDLDFGLFDLNETQNYLAWNGRMLYNLGNHRFTVGINQGLGGKNDYNMIPLLGSFNAHYTSGQIGYGYSSLLPGGYLGASVSANAFAGTRDMPSAERMSVGGPGRGSSHENGVVSGIKGYYGEARLYGVKTPLADFGLKPYLSVNGSAATSTLGDDIAVYSGEVGLIGKWDNVTGTINYARSLKVENLDNDERVNMSLGYQF</sequence>
<dbReference type="GeneID" id="39474551"/>
<protein>
    <submittedName>
        <fullName evidence="2">Hemolysin activation/secretion-like protein</fullName>
    </submittedName>
</protein>
<proteinExistence type="predicted"/>
<dbReference type="AlphaFoldDB" id="A0AAD0PWI3"/>
<keyword evidence="2" id="KW-0614">Plasmid</keyword>
<feature type="chain" id="PRO_5042050415" evidence="1">
    <location>
        <begin position="21"/>
        <end position="470"/>
    </location>
</feature>
<organism evidence="2 3">
    <name type="scientific">Pseudomonas amygdali pv. lachrymans str. M301315</name>
    <dbReference type="NCBI Taxonomy" id="629260"/>
    <lineage>
        <taxon>Bacteria</taxon>
        <taxon>Pseudomonadati</taxon>
        <taxon>Pseudomonadota</taxon>
        <taxon>Gammaproteobacteria</taxon>
        <taxon>Pseudomonadales</taxon>
        <taxon>Pseudomonadaceae</taxon>
        <taxon>Pseudomonas</taxon>
        <taxon>Pseudomonas amygdali</taxon>
    </lineage>
</organism>
<name>A0AAD0PWI3_PSEAV</name>
<evidence type="ECO:0000313" key="3">
    <source>
        <dbReference type="Proteomes" id="UP000006426"/>
    </source>
</evidence>
<dbReference type="Proteomes" id="UP000006426">
    <property type="component" value="Plasmid pmppla107"/>
</dbReference>
<gene>
    <name evidence="2" type="ORF">PLA107_033100</name>
</gene>
<reference evidence="2 3" key="1">
    <citation type="journal article" date="2011" name="PLoS Pathog.">
        <title>Dynamic evolution of pathogenicity revealed by sequencing and comparative genomics of 19 Pseudomonas syringae isolates.</title>
        <authorList>
            <person name="Baltrus D.A."/>
            <person name="Nishimura M.T."/>
            <person name="Romanchuk A."/>
            <person name="Chang J.H."/>
            <person name="Mukhtar M.S."/>
            <person name="Cherkis K."/>
            <person name="Roach J."/>
            <person name="Grant S.R."/>
            <person name="Jones C.D."/>
            <person name="Dangl J.L."/>
        </authorList>
    </citation>
    <scope>NUCLEOTIDE SEQUENCE [LARGE SCALE GENOMIC DNA]</scope>
    <source>
        <strain evidence="2 3">M301315</strain>
    </source>
</reference>